<dbReference type="Gene3D" id="3.10.450.200">
    <property type="match status" value="1"/>
</dbReference>
<comment type="caution">
    <text evidence="4">The sequence shown here is derived from an EMBL/GenBank/DDBJ whole genome shotgun (WGS) entry which is preliminary data.</text>
</comment>
<evidence type="ECO:0000313" key="4">
    <source>
        <dbReference type="EMBL" id="TCC99785.1"/>
    </source>
</evidence>
<sequence length="1115" mass="122383">MKALKYKVVKLLLMATVLPSAYTRLAAQQNNTVLNPYMNAIVTYNVRVPGITNPATTTHLASQVNVDVQTLDHFGRLVETQSIKATPGFNDLVQLIRYDGMGRQVKSYLPYVQTAGGQNFYGMGSISPVSSYYTGPSRTPSISHNSSAFSQTVFDNSPLGRVLETGAPGTNFAIGSGHTARTRVVIGGGDVAKYTVAINSSTNSRKLVRTGGTNYGTYDVFIQLVQNENVVGVDGAVYEYKNNEGQVILKRQYNNVGGSTQTLSTYYVYDETGNLCFVLPPKAEPDASGVPSQTVLDNLCYQYHYDDRQRMIAKKVPGKGWEYMVYNKLNQVVMSQDSLQRMKTPYQQWNVIKYDASGRTVITGIFSSTHVPGGNNRSTIQSSVDGQSGEWESRITTGNGYTNVSYPTSWGTTLSISYYDDYNFPGGNPYPYAGSDASGMTRGQLTGSKTAVVGTVSDMLWGVNYYDADGRVVRSFKQHYKGGSVIASNYDEVSNTYDFTGAVLTSNRSHKVGGTETLKSLTEYTYDQRGRKIDTWQTMNTGTRTLLSRLEYDDLGQPYKKKLHSTNSGSTFLQTVTYAYNERGWLRTASAPLLSFELRYDVPTRGGVSQYNGNISEFEYTAPTSGNKWFTYGYDNINRLLQSTYSTASELNETLVYDKNGNITSLQRGLSSSTPISYTYASSGNSNQLSSVSGLLAGSFAYDENGNAKTDGMRSVGMTYNHLNLPATVTGGIGATYTYDAGGNKLKSVQGSLTMEYISGVHYKNNVLDFMSTDEGRAVRNSGTGVYKYEYSLKDHLGNTRVSFDDNAGTARLIQEDEFYAFGLSRAKFVSGDKNNYLYNGKELQTALADVYDYGARFYDPVIGRWNVVDPLAEKGRRWSPYTYAFNNPISFVDPDGMWPWPPSSYFSALYQEAKYKVKSVFGLKTYADGMMDKAANQVHKEDPDYVKNVPKRIRDINDKLNDQKADVKAAGGILEFGSTAQAAMGLAMGGVEGTLGGLPKIAATQTLVGESSSILNFTAKQLQAKFKHAEDFGVIGNYNKVNAGKFSSEINKHINASGTTMIQGTYRNAENPVTFYLNAETGLNVIASPSGKFISGATLSPTQTNGILTKQFLW</sequence>
<evidence type="ECO:0000256" key="1">
    <source>
        <dbReference type="SAM" id="SignalP"/>
    </source>
</evidence>
<dbReference type="InterPro" id="IPR022385">
    <property type="entry name" value="Rhs_assc_core"/>
</dbReference>
<dbReference type="InterPro" id="IPR050708">
    <property type="entry name" value="T6SS_VgrG/RHS"/>
</dbReference>
<dbReference type="EMBL" id="SJSL01000005">
    <property type="protein sequence ID" value="TCC99785.1"/>
    <property type="molecule type" value="Genomic_DNA"/>
</dbReference>
<dbReference type="Gene3D" id="2.180.10.10">
    <property type="entry name" value="RHS repeat-associated core"/>
    <property type="match status" value="1"/>
</dbReference>
<dbReference type="AlphaFoldDB" id="A0A4R0NH50"/>
<dbReference type="GO" id="GO:0004540">
    <property type="term" value="F:RNA nuclease activity"/>
    <property type="evidence" value="ECO:0007669"/>
    <property type="project" value="InterPro"/>
</dbReference>
<gene>
    <name evidence="4" type="ORF">EZ437_16215</name>
</gene>
<feature type="signal peptide" evidence="1">
    <location>
        <begin position="1"/>
        <end position="26"/>
    </location>
</feature>
<evidence type="ECO:0000259" key="2">
    <source>
        <dbReference type="Pfam" id="PF11429"/>
    </source>
</evidence>
<evidence type="ECO:0000259" key="3">
    <source>
        <dbReference type="Pfam" id="PF20041"/>
    </source>
</evidence>
<dbReference type="PANTHER" id="PTHR32305:SF15">
    <property type="entry name" value="PROTEIN RHSA-RELATED"/>
    <property type="match status" value="1"/>
</dbReference>
<reference evidence="4 5" key="1">
    <citation type="submission" date="2019-02" db="EMBL/GenBank/DDBJ databases">
        <title>Pedobacter sp. RP-1-14 sp. nov., isolated from Arctic soil.</title>
        <authorList>
            <person name="Dahal R.H."/>
        </authorList>
    </citation>
    <scope>NUCLEOTIDE SEQUENCE [LARGE SCALE GENOMIC DNA]</scope>
    <source>
        <strain evidence="4 5">RP-1-14</strain>
    </source>
</reference>
<dbReference type="SUPFAM" id="SSF102824">
    <property type="entry name" value="Colicin D/E5 nuclease domain"/>
    <property type="match status" value="1"/>
</dbReference>
<feature type="domain" description="Colicin D C-terminal" evidence="2">
    <location>
        <begin position="1022"/>
        <end position="1106"/>
    </location>
</feature>
<accession>A0A4R0NH50</accession>
<dbReference type="InterPro" id="IPR045619">
    <property type="entry name" value="DUF6443"/>
</dbReference>
<feature type="domain" description="DUF6443" evidence="3">
    <location>
        <begin position="50"/>
        <end position="182"/>
    </location>
</feature>
<dbReference type="Proteomes" id="UP000293347">
    <property type="component" value="Unassembled WGS sequence"/>
</dbReference>
<dbReference type="Pfam" id="PF11429">
    <property type="entry name" value="Colicin_D"/>
    <property type="match status" value="1"/>
</dbReference>
<dbReference type="InterPro" id="IPR037178">
    <property type="entry name" value="ColicinD_C_sf"/>
</dbReference>
<dbReference type="OrthoDB" id="1191296at2"/>
<keyword evidence="1" id="KW-0732">Signal</keyword>
<dbReference type="Pfam" id="PF20041">
    <property type="entry name" value="DUF6443"/>
    <property type="match status" value="1"/>
</dbReference>
<dbReference type="NCBIfam" id="TIGR03696">
    <property type="entry name" value="Rhs_assc_core"/>
    <property type="match status" value="1"/>
</dbReference>
<protein>
    <submittedName>
        <fullName evidence="4">RHS repeat-associated core domain-containing protein</fullName>
    </submittedName>
</protein>
<proteinExistence type="predicted"/>
<evidence type="ECO:0000313" key="5">
    <source>
        <dbReference type="Proteomes" id="UP000293347"/>
    </source>
</evidence>
<keyword evidence="5" id="KW-1185">Reference proteome</keyword>
<dbReference type="PANTHER" id="PTHR32305">
    <property type="match status" value="1"/>
</dbReference>
<dbReference type="InterPro" id="IPR038233">
    <property type="entry name" value="Colicin_D/E5_nuclease"/>
</dbReference>
<dbReference type="RefSeq" id="WP_131597121.1">
    <property type="nucleotide sequence ID" value="NZ_SJSL01000005.1"/>
</dbReference>
<feature type="chain" id="PRO_5020398886" evidence="1">
    <location>
        <begin position="27"/>
        <end position="1115"/>
    </location>
</feature>
<dbReference type="InterPro" id="IPR024440">
    <property type="entry name" value="ColicinD_C"/>
</dbReference>
<name>A0A4R0NH50_9SPHI</name>
<organism evidence="4 5">
    <name type="scientific">Pedobacter psychroterrae</name>
    <dbReference type="NCBI Taxonomy" id="2530453"/>
    <lineage>
        <taxon>Bacteria</taxon>
        <taxon>Pseudomonadati</taxon>
        <taxon>Bacteroidota</taxon>
        <taxon>Sphingobacteriia</taxon>
        <taxon>Sphingobacteriales</taxon>
        <taxon>Sphingobacteriaceae</taxon>
        <taxon>Pedobacter</taxon>
    </lineage>
</organism>